<organism evidence="11">
    <name type="scientific">hydrocarbon metagenome</name>
    <dbReference type="NCBI Taxonomy" id="938273"/>
    <lineage>
        <taxon>unclassified sequences</taxon>
        <taxon>metagenomes</taxon>
        <taxon>ecological metagenomes</taxon>
    </lineage>
</organism>
<dbReference type="SUPFAM" id="SSF52540">
    <property type="entry name" value="P-loop containing nucleoside triphosphate hydrolases"/>
    <property type="match status" value="1"/>
</dbReference>
<evidence type="ECO:0000256" key="10">
    <source>
        <dbReference type="ARBA" id="ARBA00032441"/>
    </source>
</evidence>
<sequence length="124" mass="14188">MSGELGSGKTCFASGLARGLGVNEKYQITSPTFTLINEYPARCKLYHFDVYRLKGYSEFEDLGYEEYFCANGICVIEWAEKIIQILPADAFFISFEYVDENKRKIIIKGLKDRLKELVRYKSGG</sequence>
<reference evidence="11" key="1">
    <citation type="journal article" date="2015" name="Proc. Natl. Acad. Sci. U.S.A.">
        <title>Networks of energetic and metabolic interactions define dynamics in microbial communities.</title>
        <authorList>
            <person name="Embree M."/>
            <person name="Liu J.K."/>
            <person name="Al-Bassam M.M."/>
            <person name="Zengler K."/>
        </authorList>
    </citation>
    <scope>NUCLEOTIDE SEQUENCE</scope>
</reference>
<dbReference type="GO" id="GO:0005524">
    <property type="term" value="F:ATP binding"/>
    <property type="evidence" value="ECO:0007669"/>
    <property type="project" value="UniProtKB-KW"/>
</dbReference>
<dbReference type="GO" id="GO:0046872">
    <property type="term" value="F:metal ion binding"/>
    <property type="evidence" value="ECO:0007669"/>
    <property type="project" value="UniProtKB-KW"/>
</dbReference>
<dbReference type="GO" id="GO:0005737">
    <property type="term" value="C:cytoplasm"/>
    <property type="evidence" value="ECO:0007669"/>
    <property type="project" value="UniProtKB-SubCell"/>
</dbReference>
<dbReference type="NCBIfam" id="TIGR00150">
    <property type="entry name" value="T6A_YjeE"/>
    <property type="match status" value="1"/>
</dbReference>
<keyword evidence="5" id="KW-0819">tRNA processing</keyword>
<evidence type="ECO:0000313" key="11">
    <source>
        <dbReference type="EMBL" id="KUG24319.1"/>
    </source>
</evidence>
<evidence type="ECO:0000256" key="2">
    <source>
        <dbReference type="ARBA" id="ARBA00007599"/>
    </source>
</evidence>
<accession>A0A0W8FTS4</accession>
<evidence type="ECO:0000256" key="8">
    <source>
        <dbReference type="ARBA" id="ARBA00022840"/>
    </source>
</evidence>
<dbReference type="Pfam" id="PF02367">
    <property type="entry name" value="TsaE"/>
    <property type="match status" value="1"/>
</dbReference>
<keyword evidence="9" id="KW-0460">Magnesium</keyword>
<evidence type="ECO:0000256" key="3">
    <source>
        <dbReference type="ARBA" id="ARBA00019010"/>
    </source>
</evidence>
<dbReference type="PANTHER" id="PTHR33540">
    <property type="entry name" value="TRNA THREONYLCARBAMOYLADENOSINE BIOSYNTHESIS PROTEIN TSAE"/>
    <property type="match status" value="1"/>
</dbReference>
<evidence type="ECO:0000256" key="4">
    <source>
        <dbReference type="ARBA" id="ARBA00022490"/>
    </source>
</evidence>
<comment type="similarity">
    <text evidence="2">Belongs to the TsaE family.</text>
</comment>
<keyword evidence="4" id="KW-0963">Cytoplasm</keyword>
<dbReference type="PANTHER" id="PTHR33540:SF2">
    <property type="entry name" value="TRNA THREONYLCARBAMOYLADENOSINE BIOSYNTHESIS PROTEIN TSAE"/>
    <property type="match status" value="1"/>
</dbReference>
<dbReference type="AlphaFoldDB" id="A0A0W8FTS4"/>
<evidence type="ECO:0000256" key="6">
    <source>
        <dbReference type="ARBA" id="ARBA00022723"/>
    </source>
</evidence>
<dbReference type="Gene3D" id="3.40.50.300">
    <property type="entry name" value="P-loop containing nucleotide triphosphate hydrolases"/>
    <property type="match status" value="1"/>
</dbReference>
<keyword evidence="7" id="KW-0547">Nucleotide-binding</keyword>
<name>A0A0W8FTS4_9ZZZZ</name>
<dbReference type="EMBL" id="LNQE01000851">
    <property type="protein sequence ID" value="KUG24319.1"/>
    <property type="molecule type" value="Genomic_DNA"/>
</dbReference>
<evidence type="ECO:0000256" key="5">
    <source>
        <dbReference type="ARBA" id="ARBA00022694"/>
    </source>
</evidence>
<keyword evidence="6" id="KW-0479">Metal-binding</keyword>
<evidence type="ECO:0000256" key="1">
    <source>
        <dbReference type="ARBA" id="ARBA00004496"/>
    </source>
</evidence>
<evidence type="ECO:0000256" key="9">
    <source>
        <dbReference type="ARBA" id="ARBA00022842"/>
    </source>
</evidence>
<keyword evidence="8" id="KW-0067">ATP-binding</keyword>
<dbReference type="GO" id="GO:0002949">
    <property type="term" value="P:tRNA threonylcarbamoyladenosine modification"/>
    <property type="evidence" value="ECO:0007669"/>
    <property type="project" value="InterPro"/>
</dbReference>
<comment type="subcellular location">
    <subcellularLocation>
        <location evidence="1">Cytoplasm</location>
    </subcellularLocation>
</comment>
<dbReference type="InterPro" id="IPR027417">
    <property type="entry name" value="P-loop_NTPase"/>
</dbReference>
<evidence type="ECO:0000256" key="7">
    <source>
        <dbReference type="ARBA" id="ARBA00022741"/>
    </source>
</evidence>
<dbReference type="InterPro" id="IPR003442">
    <property type="entry name" value="T6A_TsaE"/>
</dbReference>
<gene>
    <name evidence="11" type="ORF">ASZ90_005870</name>
</gene>
<protein>
    <recommendedName>
        <fullName evidence="3">tRNA threonylcarbamoyladenosine biosynthesis protein TsaE</fullName>
    </recommendedName>
    <alternativeName>
        <fullName evidence="10">t(6)A37 threonylcarbamoyladenosine biosynthesis protein TsaE</fullName>
    </alternativeName>
</protein>
<proteinExistence type="inferred from homology"/>
<comment type="caution">
    <text evidence="11">The sequence shown here is derived from an EMBL/GenBank/DDBJ whole genome shotgun (WGS) entry which is preliminary data.</text>
</comment>